<dbReference type="PROSITE" id="PS51257">
    <property type="entry name" value="PROKAR_LIPOPROTEIN"/>
    <property type="match status" value="1"/>
</dbReference>
<gene>
    <name evidence="2" type="ORF">SAMN06265377_1798</name>
</gene>
<dbReference type="Proteomes" id="UP000219048">
    <property type="component" value="Unassembled WGS sequence"/>
</dbReference>
<protein>
    <recommendedName>
        <fullName evidence="4">DUF4251 domain-containing protein</fullName>
    </recommendedName>
</protein>
<dbReference type="RefSeq" id="WP_097045429.1">
    <property type="nucleotide sequence ID" value="NZ_OBEH01000002.1"/>
</dbReference>
<organism evidence="2 3">
    <name type="scientific">Flagellimonas pacifica</name>
    <dbReference type="NCBI Taxonomy" id="1247520"/>
    <lineage>
        <taxon>Bacteria</taxon>
        <taxon>Pseudomonadati</taxon>
        <taxon>Bacteroidota</taxon>
        <taxon>Flavobacteriia</taxon>
        <taxon>Flavobacteriales</taxon>
        <taxon>Flavobacteriaceae</taxon>
        <taxon>Flagellimonas</taxon>
    </lineage>
</organism>
<dbReference type="EMBL" id="OBEH01000002">
    <property type="protein sequence ID" value="SNY99981.1"/>
    <property type="molecule type" value="Genomic_DNA"/>
</dbReference>
<proteinExistence type="predicted"/>
<evidence type="ECO:0000313" key="3">
    <source>
        <dbReference type="Proteomes" id="UP000219048"/>
    </source>
</evidence>
<name>A0A285MWX2_9FLAO</name>
<dbReference type="Gene3D" id="2.40.128.410">
    <property type="match status" value="1"/>
</dbReference>
<reference evidence="3" key="1">
    <citation type="submission" date="2017-09" db="EMBL/GenBank/DDBJ databases">
        <authorList>
            <person name="Varghese N."/>
            <person name="Submissions S."/>
        </authorList>
    </citation>
    <scope>NUCLEOTIDE SEQUENCE [LARGE SCALE GENOMIC DNA]</scope>
    <source>
        <strain evidence="3">DSM 25885</strain>
    </source>
</reference>
<dbReference type="Pfam" id="PF14059">
    <property type="entry name" value="DUF4251"/>
    <property type="match status" value="1"/>
</dbReference>
<evidence type="ECO:0000313" key="2">
    <source>
        <dbReference type="EMBL" id="SNY99981.1"/>
    </source>
</evidence>
<dbReference type="InterPro" id="IPR025347">
    <property type="entry name" value="DUF4251"/>
</dbReference>
<feature type="signal peptide" evidence="1">
    <location>
        <begin position="1"/>
        <end position="23"/>
    </location>
</feature>
<evidence type="ECO:0000256" key="1">
    <source>
        <dbReference type="SAM" id="SignalP"/>
    </source>
</evidence>
<feature type="chain" id="PRO_5013307044" description="DUF4251 domain-containing protein" evidence="1">
    <location>
        <begin position="24"/>
        <end position="185"/>
    </location>
</feature>
<evidence type="ECO:0008006" key="4">
    <source>
        <dbReference type="Google" id="ProtNLM"/>
    </source>
</evidence>
<dbReference type="OrthoDB" id="1448121at2"/>
<keyword evidence="1" id="KW-0732">Signal</keyword>
<sequence length="185" mass="20089">MKTLSKITIIVLAIALLSCASHSKSSATVAEVDALQKLVAEKTFIIKANWAMPMATGSLNRIANTGLIPPGSTANRIDITGNGSYLRVLGDSVAADLPYFGERQMGGGYTNDTGIKFEGVPQELTFIPDDKSKGYTVNFNISKGTETYQVSAKLFPNRTSLINIISSQRTSIRYDGRVDKYTREE</sequence>
<accession>A0A285MWX2</accession>
<keyword evidence="3" id="KW-1185">Reference proteome</keyword>
<dbReference type="AlphaFoldDB" id="A0A285MWX2"/>